<evidence type="ECO:0000313" key="2">
    <source>
        <dbReference type="EMBL" id="TUY04288.1"/>
    </source>
</evidence>
<dbReference type="AlphaFoldDB" id="A0A556VXG4"/>
<comment type="caution">
    <text evidence="2">The sequence shown here is derived from an EMBL/GenBank/DDBJ whole genome shotgun (WGS) entry which is preliminary data.</text>
</comment>
<gene>
    <name evidence="2" type="ORF">Baya_17130</name>
</gene>
<name>A0A556VXG4_BAGYA</name>
<dbReference type="Proteomes" id="UP000319801">
    <property type="component" value="Unassembled WGS sequence"/>
</dbReference>
<keyword evidence="3" id="KW-1185">Reference proteome</keyword>
<protein>
    <submittedName>
        <fullName evidence="2">Glutamate receptor-interacting protein 1</fullName>
    </submittedName>
</protein>
<organism evidence="2 3">
    <name type="scientific">Bagarius yarrelli</name>
    <name type="common">Goonch</name>
    <name type="synonym">Bagrus yarrelli</name>
    <dbReference type="NCBI Taxonomy" id="175774"/>
    <lineage>
        <taxon>Eukaryota</taxon>
        <taxon>Metazoa</taxon>
        <taxon>Chordata</taxon>
        <taxon>Craniata</taxon>
        <taxon>Vertebrata</taxon>
        <taxon>Euteleostomi</taxon>
        <taxon>Actinopterygii</taxon>
        <taxon>Neopterygii</taxon>
        <taxon>Teleostei</taxon>
        <taxon>Ostariophysi</taxon>
        <taxon>Siluriformes</taxon>
        <taxon>Sisoridae</taxon>
        <taxon>Sisorinae</taxon>
        <taxon>Bagarius</taxon>
    </lineage>
</organism>
<evidence type="ECO:0000313" key="3">
    <source>
        <dbReference type="Proteomes" id="UP000319801"/>
    </source>
</evidence>
<accession>A0A556VXG4</accession>
<keyword evidence="2" id="KW-0675">Receptor</keyword>
<dbReference type="EMBL" id="VCAZ01000466">
    <property type="protein sequence ID" value="TUY04288.1"/>
    <property type="molecule type" value="Genomic_DNA"/>
</dbReference>
<proteinExistence type="predicted"/>
<reference evidence="2 3" key="1">
    <citation type="journal article" date="2019" name="Genome Biol. Evol.">
        <title>Whole-Genome Sequencing of the Giant Devil Catfish, Bagarius yarrelli.</title>
        <authorList>
            <person name="Jiang W."/>
            <person name="Lv Y."/>
            <person name="Cheng L."/>
            <person name="Yang K."/>
            <person name="Chao B."/>
            <person name="Wang X."/>
            <person name="Li Y."/>
            <person name="Pan X."/>
            <person name="You X."/>
            <person name="Zhang Y."/>
            <person name="Yang J."/>
            <person name="Li J."/>
            <person name="Zhang X."/>
            <person name="Liu S."/>
            <person name="Sun C."/>
            <person name="Yang J."/>
            <person name="Shi Q."/>
        </authorList>
    </citation>
    <scope>NUCLEOTIDE SEQUENCE [LARGE SCALE GENOMIC DNA]</scope>
    <source>
        <strain evidence="2">JWS20170419001</strain>
        <tissue evidence="2">Muscle</tissue>
    </source>
</reference>
<sequence length="90" mass="10103">MRNPTAIGRARPKRRISFSFSVSSRLPKPKPLFAFGSSSSDEEEEEEAGNAMQILQQSEDLVKLKIRKDEDNSGQYTAKNAVLKTKQKCT</sequence>
<evidence type="ECO:0000256" key="1">
    <source>
        <dbReference type="SAM" id="MobiDB-lite"/>
    </source>
</evidence>
<feature type="region of interest" description="Disordered" evidence="1">
    <location>
        <begin position="25"/>
        <end position="50"/>
    </location>
</feature>